<reference evidence="11" key="2">
    <citation type="submission" date="2013-12" db="EMBL/GenBank/DDBJ databases">
        <authorList>
            <person name="Yu Y."/>
            <person name="Lee S."/>
            <person name="de Baynast K."/>
            <person name="Wissotski M."/>
            <person name="Liu L."/>
            <person name="Talag J."/>
            <person name="Goicoechea J."/>
            <person name="Angelova A."/>
            <person name="Jetty R."/>
            <person name="Kudrna D."/>
            <person name="Golser W."/>
            <person name="Rivera L."/>
            <person name="Zhang J."/>
            <person name="Wing R."/>
        </authorList>
    </citation>
    <scope>NUCLEOTIDE SEQUENCE</scope>
</reference>
<dbReference type="FunFam" id="3.30.710.10:FF:000170">
    <property type="entry name" value="SKP1-like protein 5"/>
    <property type="match status" value="1"/>
</dbReference>
<dbReference type="Proteomes" id="UP000032180">
    <property type="component" value="Chromosome 1"/>
</dbReference>
<name>A0A0D9VAX0_9ORYZ</name>
<dbReference type="EnsemblPlants" id="LPERR01G40030.1">
    <property type="protein sequence ID" value="LPERR01G40030.1"/>
    <property type="gene ID" value="LPERR01G40030"/>
</dbReference>
<dbReference type="STRING" id="77586.A0A0D9VAX0"/>
<dbReference type="CDD" id="cd18322">
    <property type="entry name" value="BTB_POZ_SKP1"/>
    <property type="match status" value="1"/>
</dbReference>
<reference evidence="10 11" key="1">
    <citation type="submission" date="2012-08" db="EMBL/GenBank/DDBJ databases">
        <title>Oryza genome evolution.</title>
        <authorList>
            <person name="Wing R.A."/>
        </authorList>
    </citation>
    <scope>NUCLEOTIDE SEQUENCE</scope>
</reference>
<organism evidence="10 11">
    <name type="scientific">Leersia perrieri</name>
    <dbReference type="NCBI Taxonomy" id="77586"/>
    <lineage>
        <taxon>Eukaryota</taxon>
        <taxon>Viridiplantae</taxon>
        <taxon>Streptophyta</taxon>
        <taxon>Embryophyta</taxon>
        <taxon>Tracheophyta</taxon>
        <taxon>Spermatophyta</taxon>
        <taxon>Magnoliopsida</taxon>
        <taxon>Liliopsida</taxon>
        <taxon>Poales</taxon>
        <taxon>Poaceae</taxon>
        <taxon>BOP clade</taxon>
        <taxon>Oryzoideae</taxon>
        <taxon>Oryzeae</taxon>
        <taxon>Oryzinae</taxon>
        <taxon>Leersia</taxon>
    </lineage>
</organism>
<comment type="subcellular location">
    <subcellularLocation>
        <location evidence="1">Nucleus</location>
    </subcellularLocation>
</comment>
<dbReference type="InterPro" id="IPR001232">
    <property type="entry name" value="SKP1-like"/>
</dbReference>
<dbReference type="Gene3D" id="3.30.710.10">
    <property type="entry name" value="Potassium Channel Kv1.1, Chain A"/>
    <property type="match status" value="1"/>
</dbReference>
<dbReference type="GO" id="GO:0005634">
    <property type="term" value="C:nucleus"/>
    <property type="evidence" value="ECO:0007669"/>
    <property type="project" value="UniProtKB-SubCell"/>
</dbReference>
<sequence length="157" mass="17295">MAAADGEGGKMITLISSERERFQVSEAAASLSKTVANMIEDGCADDGVPLINVSSAVLAKVLEYCNQHATKASDEAEKLESFDAKFIDVDRTTLFDLILAANYMNIPCLLNLACQKGADLIKDKTTEEIREIFGIENDFTPEEEAEIRRENPWAFEI</sequence>
<dbReference type="HOGENOM" id="CLU_059252_6_1_1"/>
<evidence type="ECO:0000259" key="9">
    <source>
        <dbReference type="Pfam" id="PF03931"/>
    </source>
</evidence>
<dbReference type="SUPFAM" id="SSF54695">
    <property type="entry name" value="POZ domain"/>
    <property type="match status" value="1"/>
</dbReference>
<dbReference type="Pfam" id="PF03931">
    <property type="entry name" value="Skp1_POZ"/>
    <property type="match status" value="1"/>
</dbReference>
<dbReference type="GO" id="GO:0009867">
    <property type="term" value="P:jasmonic acid mediated signaling pathway"/>
    <property type="evidence" value="ECO:0007669"/>
    <property type="project" value="UniProtKB-ARBA"/>
</dbReference>
<dbReference type="SUPFAM" id="SSF81382">
    <property type="entry name" value="Skp1 dimerisation domain-like"/>
    <property type="match status" value="1"/>
</dbReference>
<comment type="similarity">
    <text evidence="3 7">Belongs to the SKP1 family.</text>
</comment>
<dbReference type="GO" id="GO:0016567">
    <property type="term" value="P:protein ubiquitination"/>
    <property type="evidence" value="ECO:0007669"/>
    <property type="project" value="UniProtKB-UniRule"/>
</dbReference>
<evidence type="ECO:0000256" key="7">
    <source>
        <dbReference type="PIRNR" id="PIRNR028729"/>
    </source>
</evidence>
<evidence type="ECO:0000313" key="11">
    <source>
        <dbReference type="Proteomes" id="UP000032180"/>
    </source>
</evidence>
<comment type="pathway">
    <text evidence="2 7">Protein modification; protein ubiquitination.</text>
</comment>
<dbReference type="PIRSF" id="PIRSF028729">
    <property type="entry name" value="E3_ubiquit_lig_SCF_Skp"/>
    <property type="match status" value="1"/>
</dbReference>
<dbReference type="InterPro" id="IPR016897">
    <property type="entry name" value="SKP1"/>
</dbReference>
<keyword evidence="5" id="KW-0539">Nucleus</keyword>
<dbReference type="GO" id="GO:0006511">
    <property type="term" value="P:ubiquitin-dependent protein catabolic process"/>
    <property type="evidence" value="ECO:0007669"/>
    <property type="project" value="InterPro"/>
</dbReference>
<comment type="subunit">
    <text evidence="7">Part of a SCF (SKP1-cullin-F-box) protein ligase complex.</text>
</comment>
<dbReference type="InterPro" id="IPR016073">
    <property type="entry name" value="Skp1_comp_POZ"/>
</dbReference>
<keyword evidence="11" id="KW-1185">Reference proteome</keyword>
<dbReference type="UniPathway" id="UPA00143"/>
<proteinExistence type="inferred from homology"/>
<dbReference type="eggNOG" id="KOG1724">
    <property type="taxonomic scope" value="Eukaryota"/>
</dbReference>
<accession>A0A0D9VAX0</accession>
<keyword evidence="4 7" id="KW-0833">Ubl conjugation pathway</keyword>
<evidence type="ECO:0000256" key="6">
    <source>
        <dbReference type="ARBA" id="ARBA00054396"/>
    </source>
</evidence>
<dbReference type="InterPro" id="IPR011333">
    <property type="entry name" value="SKP1/BTB/POZ_sf"/>
</dbReference>
<dbReference type="Gramene" id="LPERR01G40030.1">
    <property type="protein sequence ID" value="LPERR01G40030.1"/>
    <property type="gene ID" value="LPERR01G40030"/>
</dbReference>
<evidence type="ECO:0000256" key="1">
    <source>
        <dbReference type="ARBA" id="ARBA00004123"/>
    </source>
</evidence>
<dbReference type="PANTHER" id="PTHR11165">
    <property type="entry name" value="SKP1"/>
    <property type="match status" value="1"/>
</dbReference>
<comment type="function">
    <text evidence="6 7">Involved in ubiquitination and subsequent proteasomal degradation of target proteins. Together with CUL1, RBX1 and a F-box protein, it forms a SCF E3 ubiquitin ligase complex. The functional specificity of this complex depends on the type of F-box protein. In the SCF complex, it serves as an adapter that links the F-box protein to CUL1.</text>
</comment>
<evidence type="ECO:0000256" key="5">
    <source>
        <dbReference type="ARBA" id="ARBA00023242"/>
    </source>
</evidence>
<dbReference type="InterPro" id="IPR016072">
    <property type="entry name" value="Skp1_comp_dimer"/>
</dbReference>
<feature type="domain" description="SKP1 component POZ" evidence="9">
    <location>
        <begin position="10"/>
        <end position="69"/>
    </location>
</feature>
<dbReference type="AlphaFoldDB" id="A0A0D9VAX0"/>
<evidence type="ECO:0000256" key="4">
    <source>
        <dbReference type="ARBA" id="ARBA00022786"/>
    </source>
</evidence>
<evidence type="ECO:0000256" key="2">
    <source>
        <dbReference type="ARBA" id="ARBA00004906"/>
    </source>
</evidence>
<reference evidence="10" key="3">
    <citation type="submission" date="2015-04" db="UniProtKB">
        <authorList>
            <consortium name="EnsemblPlants"/>
        </authorList>
    </citation>
    <scope>IDENTIFICATION</scope>
</reference>
<evidence type="ECO:0000259" key="8">
    <source>
        <dbReference type="Pfam" id="PF01466"/>
    </source>
</evidence>
<evidence type="ECO:0000256" key="3">
    <source>
        <dbReference type="ARBA" id="ARBA00009993"/>
    </source>
</evidence>
<evidence type="ECO:0000313" key="10">
    <source>
        <dbReference type="EnsemblPlants" id="LPERR01G40030.1"/>
    </source>
</evidence>
<dbReference type="InterPro" id="IPR036296">
    <property type="entry name" value="SKP1-like_dim_sf"/>
</dbReference>
<feature type="domain" description="SKP1 component dimerisation" evidence="8">
    <location>
        <begin position="109"/>
        <end position="154"/>
    </location>
</feature>
<dbReference type="Pfam" id="PF01466">
    <property type="entry name" value="Skp1"/>
    <property type="match status" value="1"/>
</dbReference>
<protein>
    <recommendedName>
        <fullName evidence="7">SKP1-like protein</fullName>
    </recommendedName>
</protein>
<dbReference type="SMART" id="SM00512">
    <property type="entry name" value="Skp1"/>
    <property type="match status" value="1"/>
</dbReference>